<dbReference type="Proteomes" id="UP000030634">
    <property type="component" value="Chromosome"/>
</dbReference>
<evidence type="ECO:0000313" key="2">
    <source>
        <dbReference type="Proteomes" id="UP000030634"/>
    </source>
</evidence>
<dbReference type="HOGENOM" id="CLU_653320_0_0_0"/>
<protein>
    <submittedName>
        <fullName evidence="1">Uncharacterized protein</fullName>
    </submittedName>
</protein>
<dbReference type="KEGG" id="dsw:QR90_04910"/>
<accession>A0A0A7KEH2</accession>
<dbReference type="AlphaFoldDB" id="A0A0A7KEH2"/>
<dbReference type="RefSeq" id="WP_039682673.1">
    <property type="nucleotide sequence ID" value="NZ_CP010028.1"/>
</dbReference>
<reference evidence="2" key="1">
    <citation type="submission" date="2014-11" db="EMBL/GenBank/DDBJ databases">
        <title>Hymenobacter sp. DG25B genome submission.</title>
        <authorList>
            <person name="Jung H.-Y."/>
            <person name="Kim M.K."/>
            <person name="Srinivasan S."/>
            <person name="Lim S."/>
        </authorList>
    </citation>
    <scope>NUCLEOTIDE SEQUENCE [LARGE SCALE GENOMIC DNA]</scope>
    <source>
        <strain evidence="2">DY59</strain>
    </source>
</reference>
<proteinExistence type="predicted"/>
<gene>
    <name evidence="1" type="ORF">QR90_04910</name>
</gene>
<dbReference type="STRING" id="1182571.QR90_04910"/>
<name>A0A0A7KEH2_9DEIO</name>
<dbReference type="EMBL" id="CP010028">
    <property type="protein sequence ID" value="AIZ44572.1"/>
    <property type="molecule type" value="Genomic_DNA"/>
</dbReference>
<evidence type="ECO:0000313" key="1">
    <source>
        <dbReference type="EMBL" id="AIZ44572.1"/>
    </source>
</evidence>
<sequence length="420" mass="45978">MTNPANQDDIIRELVDRLRSAMALVPSATSRDDQAALKGKIGDKLNALSATRIAFPPCADVLLSSIVLSKPDEITALFNQYFVFELDEILLSADAKAGLDAGLLGVLKGAWPPGGCLPSPALTLKGNRHLYLSPIEGANVLKRVMTGDLIWLFYMERMGLFSILGAILDDYATRGKYPIPSDSIDSLILEAMVRQVKSGVSSSVRDRDSSYRRCLGWTSEPGRKLGSPATVNADFNTHFHKVIRLALEYYKDVRLADTIRGDQANNRVSMATLTSIKDTLVLLRQSLDPFTYGRNDANTLSGIVWVIAALGMLRNLVPHLGIPTNFKDPDKFVPAAYELLVLGRSPTAAESQRFTAHLDAARYGRRILLDLEVIDPGNLAELETWLAVAEDSLEGYRTAYRSLTGIDLGVGSLTNIEQQV</sequence>
<organism evidence="1 2">
    <name type="scientific">Deinococcus radiopugnans</name>
    <dbReference type="NCBI Taxonomy" id="57497"/>
    <lineage>
        <taxon>Bacteria</taxon>
        <taxon>Thermotogati</taxon>
        <taxon>Deinococcota</taxon>
        <taxon>Deinococci</taxon>
        <taxon>Deinococcales</taxon>
        <taxon>Deinococcaceae</taxon>
        <taxon>Deinococcus</taxon>
    </lineage>
</organism>